<dbReference type="EMBL" id="BJWL01000463">
    <property type="protein sequence ID" value="GFS46171.1"/>
    <property type="molecule type" value="Genomic_DNA"/>
</dbReference>
<protein>
    <submittedName>
        <fullName evidence="1">Uncharacterized protein</fullName>
    </submittedName>
</protein>
<name>A0A7J0E0I2_9ERIC</name>
<keyword evidence="2" id="KW-1185">Reference proteome</keyword>
<reference evidence="2" key="1">
    <citation type="submission" date="2019-07" db="EMBL/GenBank/DDBJ databases">
        <title>De Novo Assembly of kiwifruit Actinidia rufa.</title>
        <authorList>
            <person name="Sugita-Konishi S."/>
            <person name="Sato K."/>
            <person name="Mori E."/>
            <person name="Abe Y."/>
            <person name="Kisaki G."/>
            <person name="Hamano K."/>
            <person name="Suezawa K."/>
            <person name="Otani M."/>
            <person name="Fukuda T."/>
            <person name="Manabe T."/>
            <person name="Gomi K."/>
            <person name="Tabuchi M."/>
            <person name="Akimitsu K."/>
            <person name="Kataoka I."/>
        </authorList>
    </citation>
    <scope>NUCLEOTIDE SEQUENCE [LARGE SCALE GENOMIC DNA]</scope>
    <source>
        <strain evidence="2">cv. Fuchu</strain>
    </source>
</reference>
<comment type="caution">
    <text evidence="1">The sequence shown here is derived from an EMBL/GenBank/DDBJ whole genome shotgun (WGS) entry which is preliminary data.</text>
</comment>
<dbReference type="Proteomes" id="UP000585474">
    <property type="component" value="Unassembled WGS sequence"/>
</dbReference>
<sequence>MPSVRLGVTLRLIEIRISSLEQSMQLMLLGQQYMHLDVAMVENSRLDGYDGDEFVGDIPEHDDPTNDA</sequence>
<accession>A0A7J0E0I2</accession>
<gene>
    <name evidence="1" type="ORF">Acr_00g0100570</name>
</gene>
<evidence type="ECO:0000313" key="2">
    <source>
        <dbReference type="Proteomes" id="UP000585474"/>
    </source>
</evidence>
<organism evidence="1 2">
    <name type="scientific">Actinidia rufa</name>
    <dbReference type="NCBI Taxonomy" id="165716"/>
    <lineage>
        <taxon>Eukaryota</taxon>
        <taxon>Viridiplantae</taxon>
        <taxon>Streptophyta</taxon>
        <taxon>Embryophyta</taxon>
        <taxon>Tracheophyta</taxon>
        <taxon>Spermatophyta</taxon>
        <taxon>Magnoliopsida</taxon>
        <taxon>eudicotyledons</taxon>
        <taxon>Gunneridae</taxon>
        <taxon>Pentapetalae</taxon>
        <taxon>asterids</taxon>
        <taxon>Ericales</taxon>
        <taxon>Actinidiaceae</taxon>
        <taxon>Actinidia</taxon>
    </lineage>
</organism>
<evidence type="ECO:0000313" key="1">
    <source>
        <dbReference type="EMBL" id="GFS46171.1"/>
    </source>
</evidence>
<proteinExistence type="predicted"/>
<dbReference type="AlphaFoldDB" id="A0A7J0E0I2"/>